<evidence type="ECO:0000256" key="4">
    <source>
        <dbReference type="ARBA" id="ARBA00022842"/>
    </source>
</evidence>
<dbReference type="InterPro" id="IPR006439">
    <property type="entry name" value="HAD-SF_hydro_IA"/>
</dbReference>
<dbReference type="SFLD" id="SFLDG01129">
    <property type="entry name" value="C1.5:_HAD__Beta-PGM__Phosphata"/>
    <property type="match status" value="1"/>
</dbReference>
<keyword evidence="3" id="KW-0479">Metal-binding</keyword>
<dbReference type="PANTHER" id="PTHR46193:SF10">
    <property type="entry name" value="6-PHOSPHOGLUCONATE PHOSPHATASE"/>
    <property type="match status" value="1"/>
</dbReference>
<proteinExistence type="inferred from homology"/>
<dbReference type="InterPro" id="IPR023214">
    <property type="entry name" value="HAD_sf"/>
</dbReference>
<accession>A0A4R6RB69</accession>
<gene>
    <name evidence="5" type="ORF">EDD54_3335</name>
</gene>
<dbReference type="Pfam" id="PF13419">
    <property type="entry name" value="HAD_2"/>
    <property type="match status" value="1"/>
</dbReference>
<dbReference type="GO" id="GO:0046872">
    <property type="term" value="F:metal ion binding"/>
    <property type="evidence" value="ECO:0007669"/>
    <property type="project" value="UniProtKB-KW"/>
</dbReference>
<dbReference type="EMBL" id="SNXY01000009">
    <property type="protein sequence ID" value="TDP83373.1"/>
    <property type="molecule type" value="Genomic_DNA"/>
</dbReference>
<organism evidence="5 6">
    <name type="scientific">Oharaeibacter diazotrophicus</name>
    <dbReference type="NCBI Taxonomy" id="1920512"/>
    <lineage>
        <taxon>Bacteria</taxon>
        <taxon>Pseudomonadati</taxon>
        <taxon>Pseudomonadota</taxon>
        <taxon>Alphaproteobacteria</taxon>
        <taxon>Hyphomicrobiales</taxon>
        <taxon>Pleomorphomonadaceae</taxon>
        <taxon>Oharaeibacter</taxon>
    </lineage>
</organism>
<keyword evidence="4" id="KW-0460">Magnesium</keyword>
<evidence type="ECO:0000256" key="1">
    <source>
        <dbReference type="ARBA" id="ARBA00001946"/>
    </source>
</evidence>
<name>A0A4R6RB69_9HYPH</name>
<dbReference type="InterPro" id="IPR036412">
    <property type="entry name" value="HAD-like_sf"/>
</dbReference>
<keyword evidence="5" id="KW-0378">Hydrolase</keyword>
<dbReference type="InterPro" id="IPR023198">
    <property type="entry name" value="PGP-like_dom2"/>
</dbReference>
<dbReference type="Proteomes" id="UP000294547">
    <property type="component" value="Unassembled WGS sequence"/>
</dbReference>
<evidence type="ECO:0000256" key="3">
    <source>
        <dbReference type="ARBA" id="ARBA00022723"/>
    </source>
</evidence>
<comment type="caution">
    <text evidence="5">The sequence shown here is derived from an EMBL/GenBank/DDBJ whole genome shotgun (WGS) entry which is preliminary data.</text>
</comment>
<dbReference type="PANTHER" id="PTHR46193">
    <property type="entry name" value="6-PHOSPHOGLUCONATE PHOSPHATASE"/>
    <property type="match status" value="1"/>
</dbReference>
<dbReference type="SFLD" id="SFLDG01135">
    <property type="entry name" value="C1.5.6:_HAD__Beta-PGM__Phospha"/>
    <property type="match status" value="1"/>
</dbReference>
<comment type="cofactor">
    <cofactor evidence="1">
        <name>Mg(2+)</name>
        <dbReference type="ChEBI" id="CHEBI:18420"/>
    </cofactor>
</comment>
<dbReference type="SUPFAM" id="SSF56784">
    <property type="entry name" value="HAD-like"/>
    <property type="match status" value="1"/>
</dbReference>
<comment type="similarity">
    <text evidence="2">Belongs to the HAD-like hydrolase superfamily. CbbY/CbbZ/Gph/YieH family.</text>
</comment>
<reference evidence="5 6" key="1">
    <citation type="submission" date="2019-03" db="EMBL/GenBank/DDBJ databases">
        <title>Genomic Encyclopedia of Type Strains, Phase IV (KMG-IV): sequencing the most valuable type-strain genomes for metagenomic binning, comparative biology and taxonomic classification.</title>
        <authorList>
            <person name="Goeker M."/>
        </authorList>
    </citation>
    <scope>NUCLEOTIDE SEQUENCE [LARGE SCALE GENOMIC DNA]</scope>
    <source>
        <strain evidence="5 6">DSM 102969</strain>
    </source>
</reference>
<evidence type="ECO:0000313" key="6">
    <source>
        <dbReference type="Proteomes" id="UP000294547"/>
    </source>
</evidence>
<dbReference type="RefSeq" id="WP_126538272.1">
    <property type="nucleotide sequence ID" value="NZ_BSPM01000009.1"/>
</dbReference>
<dbReference type="Gene3D" id="3.40.50.1000">
    <property type="entry name" value="HAD superfamily/HAD-like"/>
    <property type="match status" value="1"/>
</dbReference>
<protein>
    <submittedName>
        <fullName evidence="5">HAD superfamily hydrolase (TIGR01509 family)</fullName>
    </submittedName>
</protein>
<dbReference type="SFLD" id="SFLDS00003">
    <property type="entry name" value="Haloacid_Dehalogenase"/>
    <property type="match status" value="1"/>
</dbReference>
<evidence type="ECO:0000313" key="5">
    <source>
        <dbReference type="EMBL" id="TDP83373.1"/>
    </source>
</evidence>
<dbReference type="NCBIfam" id="TIGR01509">
    <property type="entry name" value="HAD-SF-IA-v3"/>
    <property type="match status" value="1"/>
</dbReference>
<sequence>MLIIFDCDGVLVDSEIISSDVTARHFSELGYAITAAELNERFVGLTGPQIAAIVEEEIGRALPDDFKARCDAEIDQRLAAVKVIAGVHDLLDVLEEPRCICSNSSSTRLKTTLSATGLWDRFRPYVYSAPEVGTRRGKPAPDVFLHAAAAFGVAPADTIVIEDSPPGVTGAVAAGMRVIGFVGGSHSWAGHAETLMDAGAETVVRRMTEVPAVVEAFRGWAGIGV</sequence>
<dbReference type="InterPro" id="IPR051600">
    <property type="entry name" value="Beta-PGM-like"/>
</dbReference>
<evidence type="ECO:0000256" key="2">
    <source>
        <dbReference type="ARBA" id="ARBA00006171"/>
    </source>
</evidence>
<dbReference type="Gene3D" id="1.10.150.240">
    <property type="entry name" value="Putative phosphatase, domain 2"/>
    <property type="match status" value="1"/>
</dbReference>
<dbReference type="GO" id="GO:0016787">
    <property type="term" value="F:hydrolase activity"/>
    <property type="evidence" value="ECO:0007669"/>
    <property type="project" value="UniProtKB-KW"/>
</dbReference>
<keyword evidence="6" id="KW-1185">Reference proteome</keyword>
<dbReference type="InterPro" id="IPR041492">
    <property type="entry name" value="HAD_2"/>
</dbReference>
<dbReference type="AlphaFoldDB" id="A0A4R6RB69"/>
<dbReference type="OrthoDB" id="9797743at2"/>